<dbReference type="RefSeq" id="XP_951836.1">
    <property type="nucleotide sequence ID" value="XM_946743.1"/>
</dbReference>
<keyword evidence="3" id="KW-1185">Reference proteome</keyword>
<protein>
    <submittedName>
        <fullName evidence="2">Uncharacterized protein</fullName>
    </submittedName>
</protein>
<reference evidence="2 3" key="1">
    <citation type="journal article" date="2005" name="Science">
        <title>Genome of the host-cell transforming parasite Theileria annulata compared with T. parva.</title>
        <authorList>
            <person name="Pain A."/>
            <person name="Renauld H."/>
            <person name="Berriman M."/>
            <person name="Murphy L."/>
            <person name="Yeats C.A."/>
            <person name="Weir W."/>
            <person name="Kerhornou A."/>
            <person name="Aslett M."/>
            <person name="Bishop R."/>
            <person name="Bouchier C."/>
            <person name="Cochet M."/>
            <person name="Coulson R.M.R."/>
            <person name="Cronin A."/>
            <person name="de Villiers E.P."/>
            <person name="Fraser A."/>
            <person name="Fosker N."/>
            <person name="Gardner M."/>
            <person name="Goble A."/>
            <person name="Griffiths-Jones S."/>
            <person name="Harris D.E."/>
            <person name="Katzer F."/>
            <person name="Larke N."/>
            <person name="Lord A."/>
            <person name="Maser P."/>
            <person name="McKellar S."/>
            <person name="Mooney P."/>
            <person name="Morton F."/>
            <person name="Nene V."/>
            <person name="O'Neil S."/>
            <person name="Price C."/>
            <person name="Quail M.A."/>
            <person name="Rabbinowitsch E."/>
            <person name="Rawlings N.D."/>
            <person name="Rutter S."/>
            <person name="Saunders D."/>
            <person name="Seeger K."/>
            <person name="Shah T."/>
            <person name="Squares R."/>
            <person name="Squares S."/>
            <person name="Tivey A."/>
            <person name="Walker A.R."/>
            <person name="Woodward J."/>
            <person name="Dobbelaere D.A.E."/>
            <person name="Langsley G."/>
            <person name="Rajandream M.A."/>
            <person name="McKeever D."/>
            <person name="Shiels B."/>
            <person name="Tait A."/>
            <person name="Barrell B.G."/>
            <person name="Hall N."/>
        </authorList>
    </citation>
    <scope>NUCLEOTIDE SEQUENCE [LARGE SCALE GENOMIC DNA]</scope>
    <source>
        <strain evidence="3">Ankara</strain>
    </source>
</reference>
<evidence type="ECO:0000313" key="2">
    <source>
        <dbReference type="EMBL" id="CAI74104.1"/>
    </source>
</evidence>
<dbReference type="InParanoid" id="Q4UFL2"/>
<dbReference type="KEGG" id="tan:TA15625"/>
<evidence type="ECO:0000313" key="3">
    <source>
        <dbReference type="Proteomes" id="UP000001950"/>
    </source>
</evidence>
<name>Q4UFL2_THEAN</name>
<dbReference type="VEuPathDB" id="PiroplasmaDB:TA15625"/>
<keyword evidence="1" id="KW-0175">Coiled coil</keyword>
<proteinExistence type="predicted"/>
<evidence type="ECO:0000256" key="1">
    <source>
        <dbReference type="SAM" id="Coils"/>
    </source>
</evidence>
<gene>
    <name evidence="2" type="ORF">TA15625</name>
</gene>
<dbReference type="Proteomes" id="UP000001950">
    <property type="component" value="Chromosome 2"/>
</dbReference>
<dbReference type="AlphaFoldDB" id="Q4UFL2"/>
<feature type="coiled-coil region" evidence="1">
    <location>
        <begin position="520"/>
        <end position="547"/>
    </location>
</feature>
<dbReference type="EMBL" id="CR940348">
    <property type="protein sequence ID" value="CAI74104.1"/>
    <property type="molecule type" value="Genomic_DNA"/>
</dbReference>
<organism evidence="2 3">
    <name type="scientific">Theileria annulata</name>
    <dbReference type="NCBI Taxonomy" id="5874"/>
    <lineage>
        <taxon>Eukaryota</taxon>
        <taxon>Sar</taxon>
        <taxon>Alveolata</taxon>
        <taxon>Apicomplexa</taxon>
        <taxon>Aconoidasida</taxon>
        <taxon>Piroplasmida</taxon>
        <taxon>Theileriidae</taxon>
        <taxon>Theileria</taxon>
    </lineage>
</organism>
<dbReference type="GeneID" id="3862161"/>
<accession>Q4UFL2</accession>
<sequence>MDAYKGLTGLTQEQQQMVTAVVDAYKQLKNIYDGMINLTKLITKAGTLKTTAQGHSGTELQPALSAPASELATLAGLLSNAADGLSTDLALQSLAGSLKEAAKKDTGVPDTSLHTKATELSSKQDYDNKAKPVIVAFDNVKQKYDELIKAAIANNKLSLVQDVEKAFENLKTHYDGMMPFTKIKYYSEKISSGAETLRGGRGDADTIVKYFDSMEYAYNKLNSEEKKKVKTQFDPLKEEYYLMLKFTKATKLRVLAGAEESEGLLALADTLYKAAKQLNSAVHTDTTDAAKVLQQKAGKNQDTPGTLRYLAKELKSAALGLYNALKKAGTVNGKREALLLEKVVGYSESAEGLRKALADLSSNPTQHLQGVKRNYGHVKNKFAAVKRLKDSAYKNFQTQYQAVEAAWNNFNDVYKPEGLLKDAVGTNEQDSEKLRPKLKALGEHHEVTDPEELKRKASAVKQQYDIVKDLFDLVKAQAATYNADPAKTVPYGRVVKAWDDFDKVYKANLKGLANALTTAVGENDRAADSLQKTLKELKDNGGDEKAQDVIKKFNAVAAAYDKVKELETTYKNIVATQTHYDNVVSKFTELQEDKKLKDAADTLSGQAGTLSGNANTLHGELQKLGTDTAAQAARDKVNKLKNAASKSGDGEDQKGLEQLLGDLNGASGPAVVAKAKLVKDKFADDFAGTTVQKAYNAVKDDPTASGNAGFTAVRDAFTELQTEYNKTKQPY</sequence>